<gene>
    <name evidence="1" type="ORF">KPL78_15670</name>
</gene>
<reference evidence="1 2" key="1">
    <citation type="submission" date="2021-07" db="EMBL/GenBank/DDBJ databases">
        <authorList>
            <person name="So Y."/>
        </authorList>
    </citation>
    <scope>NUCLEOTIDE SEQUENCE [LARGE SCALE GENOMIC DNA]</scope>
    <source>
        <strain evidence="1 2">HJA6</strain>
    </source>
</reference>
<dbReference type="Proteomes" id="UP001196565">
    <property type="component" value="Unassembled WGS sequence"/>
</dbReference>
<dbReference type="RefSeq" id="WP_219763910.1">
    <property type="nucleotide sequence ID" value="NZ_JAHYBZ010000005.1"/>
</dbReference>
<evidence type="ECO:0000313" key="1">
    <source>
        <dbReference type="EMBL" id="MBW6399299.1"/>
    </source>
</evidence>
<sequence>MAALLCGRPALPVGRRTLALETSWDLPSLAPGATSLIDVTVNGARQGGTLPMRRWHRRRRFVERDAAA</sequence>
<keyword evidence="2" id="KW-1185">Reference proteome</keyword>
<evidence type="ECO:0000313" key="2">
    <source>
        <dbReference type="Proteomes" id="UP001196565"/>
    </source>
</evidence>
<protein>
    <submittedName>
        <fullName evidence="1">Uncharacterized protein</fullName>
    </submittedName>
</protein>
<accession>A0ABS7AAG7</accession>
<name>A0ABS7AAG7_9PROT</name>
<dbReference type="EMBL" id="JAHYBZ010000005">
    <property type="protein sequence ID" value="MBW6399299.1"/>
    <property type="molecule type" value="Genomic_DNA"/>
</dbReference>
<organism evidence="1 2">
    <name type="scientific">Roseomonas alba</name>
    <dbReference type="NCBI Taxonomy" id="2846776"/>
    <lineage>
        <taxon>Bacteria</taxon>
        <taxon>Pseudomonadati</taxon>
        <taxon>Pseudomonadota</taxon>
        <taxon>Alphaproteobacteria</taxon>
        <taxon>Acetobacterales</taxon>
        <taxon>Roseomonadaceae</taxon>
        <taxon>Roseomonas</taxon>
    </lineage>
</organism>
<proteinExistence type="predicted"/>
<comment type="caution">
    <text evidence="1">The sequence shown here is derived from an EMBL/GenBank/DDBJ whole genome shotgun (WGS) entry which is preliminary data.</text>
</comment>